<name>A0A3B4HCS4_9CICH</name>
<dbReference type="AlphaFoldDB" id="A0A3B4HCS4"/>
<protein>
    <submittedName>
        <fullName evidence="1">Uncharacterized protein</fullName>
    </submittedName>
</protein>
<proteinExistence type="predicted"/>
<reference evidence="1" key="1">
    <citation type="submission" date="2023-09" db="UniProtKB">
        <authorList>
            <consortium name="Ensembl"/>
        </authorList>
    </citation>
    <scope>IDENTIFICATION</scope>
</reference>
<evidence type="ECO:0000313" key="1">
    <source>
        <dbReference type="Ensembl" id="ENSPNYP00000031671.1"/>
    </source>
</evidence>
<accession>A0A3B4HCS4</accession>
<dbReference type="Ensembl" id="ENSPNYT00000032430.1">
    <property type="protein sequence ID" value="ENSPNYP00000031671.1"/>
    <property type="gene ID" value="ENSPNYG00000023894.1"/>
</dbReference>
<sequence length="95" mass="10682">RMASLLPPVGMEVFRCFTAVSKEVVQQRHEAEVKERKAEKNLTKPARHLETGKSLPFIYGAPPPQLLCTPLEDLDPFYQSQKVSDPLVSLMCLSI</sequence>
<dbReference type="STRING" id="303518.ENSPNYP00000031671"/>
<organism evidence="1">
    <name type="scientific">Pundamilia nyererei</name>
    <dbReference type="NCBI Taxonomy" id="303518"/>
    <lineage>
        <taxon>Eukaryota</taxon>
        <taxon>Metazoa</taxon>
        <taxon>Chordata</taxon>
        <taxon>Craniata</taxon>
        <taxon>Vertebrata</taxon>
        <taxon>Euteleostomi</taxon>
        <taxon>Actinopterygii</taxon>
        <taxon>Neopterygii</taxon>
        <taxon>Teleostei</taxon>
        <taxon>Neoteleostei</taxon>
        <taxon>Acanthomorphata</taxon>
        <taxon>Ovalentaria</taxon>
        <taxon>Cichlomorphae</taxon>
        <taxon>Cichliformes</taxon>
        <taxon>Cichlidae</taxon>
        <taxon>African cichlids</taxon>
        <taxon>Pseudocrenilabrinae</taxon>
        <taxon>Haplochromini</taxon>
        <taxon>Pundamilia</taxon>
    </lineage>
</organism>
<dbReference type="GeneTree" id="ENSGT01030000235134"/>